<evidence type="ECO:0000313" key="2">
    <source>
        <dbReference type="Proteomes" id="UP001596162"/>
    </source>
</evidence>
<sequence length="18" mass="1975">MSDNSNKDTSDTNPKSFS</sequence>
<proteinExistence type="predicted"/>
<dbReference type="Proteomes" id="UP001596162">
    <property type="component" value="Unassembled WGS sequence"/>
</dbReference>
<gene>
    <name evidence="1" type="ORF">ACFPH8_07860</name>
</gene>
<comment type="caution">
    <text evidence="1">The sequence shown here is derived from an EMBL/GenBank/DDBJ whole genome shotgun (WGS) entry which is preliminary data.</text>
</comment>
<protein>
    <submittedName>
        <fullName evidence="1">Uncharacterized protein</fullName>
    </submittedName>
</protein>
<accession>A0ABW0C7Q4</accession>
<keyword evidence="2" id="KW-1185">Reference proteome</keyword>
<reference evidence="2" key="1">
    <citation type="journal article" date="2019" name="Int. J. Syst. Evol. Microbiol.">
        <title>The Global Catalogue of Microorganisms (GCM) 10K type strain sequencing project: providing services to taxonomists for standard genome sequencing and annotation.</title>
        <authorList>
            <consortium name="The Broad Institute Genomics Platform"/>
            <consortium name="The Broad Institute Genome Sequencing Center for Infectious Disease"/>
            <person name="Wu L."/>
            <person name="Ma J."/>
        </authorList>
    </citation>
    <scope>NUCLEOTIDE SEQUENCE [LARGE SCALE GENOMIC DNA]</scope>
    <source>
        <strain evidence="2">JCM 17978</strain>
    </source>
</reference>
<evidence type="ECO:0000313" key="1">
    <source>
        <dbReference type="EMBL" id="MFC5195243.1"/>
    </source>
</evidence>
<dbReference type="EMBL" id="JBHSLA010000002">
    <property type="protein sequence ID" value="MFC5195243.1"/>
    <property type="molecule type" value="Genomic_DNA"/>
</dbReference>
<dbReference type="RefSeq" id="WP_371922431.1">
    <property type="nucleotide sequence ID" value="NZ_JBHSLA010000002.1"/>
</dbReference>
<organism evidence="1 2">
    <name type="scientific">Bizionia hallyeonensis</name>
    <dbReference type="NCBI Taxonomy" id="1123757"/>
    <lineage>
        <taxon>Bacteria</taxon>
        <taxon>Pseudomonadati</taxon>
        <taxon>Bacteroidota</taxon>
        <taxon>Flavobacteriia</taxon>
        <taxon>Flavobacteriales</taxon>
        <taxon>Flavobacteriaceae</taxon>
        <taxon>Bizionia</taxon>
    </lineage>
</organism>
<name>A0ABW0C7Q4_9FLAO</name>